<reference evidence="1 2" key="1">
    <citation type="submission" date="2015-01" db="EMBL/GenBank/DDBJ databases">
        <title>Genome of allotetraploid Gossypium barbadense reveals genomic plasticity and fiber elongation in cotton evolution.</title>
        <authorList>
            <person name="Chen X."/>
            <person name="Liu X."/>
            <person name="Zhao B."/>
            <person name="Zheng H."/>
            <person name="Hu Y."/>
            <person name="Lu G."/>
            <person name="Yang C."/>
            <person name="Chen J."/>
            <person name="Shan C."/>
            <person name="Zhang L."/>
            <person name="Zhou Y."/>
            <person name="Wang L."/>
            <person name="Guo W."/>
            <person name="Bai Y."/>
            <person name="Ruan J."/>
            <person name="Shangguan X."/>
            <person name="Mao Y."/>
            <person name="Jiang J."/>
            <person name="Zhu Y."/>
            <person name="Lei J."/>
            <person name="Kang H."/>
            <person name="Chen S."/>
            <person name="He X."/>
            <person name="Wang R."/>
            <person name="Wang Y."/>
            <person name="Chen J."/>
            <person name="Wang L."/>
            <person name="Yu S."/>
            <person name="Wang B."/>
            <person name="Wei J."/>
            <person name="Song S."/>
            <person name="Lu X."/>
            <person name="Gao Z."/>
            <person name="Gu W."/>
            <person name="Deng X."/>
            <person name="Ma D."/>
            <person name="Wang S."/>
            <person name="Liang W."/>
            <person name="Fang L."/>
            <person name="Cai C."/>
            <person name="Zhu X."/>
            <person name="Zhou B."/>
            <person name="Zhang Y."/>
            <person name="Chen Z."/>
            <person name="Xu S."/>
            <person name="Zhu R."/>
            <person name="Wang S."/>
            <person name="Zhang T."/>
            <person name="Zhao G."/>
        </authorList>
    </citation>
    <scope>NUCLEOTIDE SEQUENCE [LARGE SCALE GENOMIC DNA]</scope>
    <source>
        <strain evidence="2">cv. Xinhai21</strain>
        <tissue evidence="1">Leaf</tissue>
    </source>
</reference>
<protein>
    <submittedName>
        <fullName evidence="1">Uncharacterized protein</fullName>
    </submittedName>
</protein>
<evidence type="ECO:0000313" key="1">
    <source>
        <dbReference type="EMBL" id="PPS05614.1"/>
    </source>
</evidence>
<proteinExistence type="predicted"/>
<dbReference type="AlphaFoldDB" id="A0A2P5XQQ4"/>
<accession>A0A2P5XQQ4</accession>
<dbReference type="Proteomes" id="UP000239757">
    <property type="component" value="Unassembled WGS sequence"/>
</dbReference>
<name>A0A2P5XQQ4_GOSBA</name>
<gene>
    <name evidence="1" type="ORF">GOBAR_AA15029</name>
</gene>
<organism evidence="1 2">
    <name type="scientific">Gossypium barbadense</name>
    <name type="common">Sea Island cotton</name>
    <name type="synonym">Hibiscus barbadensis</name>
    <dbReference type="NCBI Taxonomy" id="3634"/>
    <lineage>
        <taxon>Eukaryota</taxon>
        <taxon>Viridiplantae</taxon>
        <taxon>Streptophyta</taxon>
        <taxon>Embryophyta</taxon>
        <taxon>Tracheophyta</taxon>
        <taxon>Spermatophyta</taxon>
        <taxon>Magnoliopsida</taxon>
        <taxon>eudicotyledons</taxon>
        <taxon>Gunneridae</taxon>
        <taxon>Pentapetalae</taxon>
        <taxon>rosids</taxon>
        <taxon>malvids</taxon>
        <taxon>Malvales</taxon>
        <taxon>Malvaceae</taxon>
        <taxon>Malvoideae</taxon>
        <taxon>Gossypium</taxon>
    </lineage>
</organism>
<sequence>MSDIQPTPVFLGLVGAYGRVARSCLASFASPTPIFTHGHVTRPWRLIASHVGKKFYPVFPRSYCTALTTPMVWREEFTLLIPAINFINIRFKMSIVYLKGVEFGMNYLDCIIWENTEYRNMVVSLSI</sequence>
<evidence type="ECO:0000313" key="2">
    <source>
        <dbReference type="Proteomes" id="UP000239757"/>
    </source>
</evidence>
<dbReference type="EMBL" id="KZ664425">
    <property type="protein sequence ID" value="PPS05614.1"/>
    <property type="molecule type" value="Genomic_DNA"/>
</dbReference>